<dbReference type="OrthoDB" id="9782128at2"/>
<dbReference type="Pfam" id="PF00300">
    <property type="entry name" value="His_Phos_1"/>
    <property type="match status" value="1"/>
</dbReference>
<dbReference type="InterPro" id="IPR029033">
    <property type="entry name" value="His_PPase_superfam"/>
</dbReference>
<dbReference type="SMART" id="SM00855">
    <property type="entry name" value="PGAM"/>
    <property type="match status" value="1"/>
</dbReference>
<evidence type="ECO:0000256" key="2">
    <source>
        <dbReference type="PIRSR" id="PIRSR613078-2"/>
    </source>
</evidence>
<feature type="active site" description="Proton donor/acceptor" evidence="1">
    <location>
        <position position="82"/>
    </location>
</feature>
<dbReference type="Proteomes" id="UP000265801">
    <property type="component" value="Unassembled WGS sequence"/>
</dbReference>
<evidence type="ECO:0000313" key="3">
    <source>
        <dbReference type="EMBL" id="RIW37320.1"/>
    </source>
</evidence>
<accession>A0A3A1R8P6</accession>
<dbReference type="SUPFAM" id="SSF53254">
    <property type="entry name" value="Phosphoglycerate mutase-like"/>
    <property type="match status" value="1"/>
</dbReference>
<dbReference type="GO" id="GO:0005737">
    <property type="term" value="C:cytoplasm"/>
    <property type="evidence" value="ECO:0007669"/>
    <property type="project" value="TreeGrafter"/>
</dbReference>
<protein>
    <submittedName>
        <fullName evidence="3">Histidine phosphatase family protein</fullName>
    </submittedName>
</protein>
<reference evidence="3 4" key="1">
    <citation type="submission" date="2018-09" db="EMBL/GenBank/DDBJ databases">
        <title>Bacillus saliacetes sp. nov., isolated from Thai shrimp paste (Ka-pi).</title>
        <authorList>
            <person name="Daroonpunt R."/>
            <person name="Tanasupawat S."/>
            <person name="Yiamsombut S."/>
        </authorList>
    </citation>
    <scope>NUCLEOTIDE SEQUENCE [LARGE SCALE GENOMIC DNA]</scope>
    <source>
        <strain evidence="3 4">SKP7-4</strain>
    </source>
</reference>
<proteinExistence type="predicted"/>
<evidence type="ECO:0000256" key="1">
    <source>
        <dbReference type="PIRSR" id="PIRSR613078-1"/>
    </source>
</evidence>
<dbReference type="PANTHER" id="PTHR48100:SF59">
    <property type="entry name" value="ADENOSYLCOBALAMIN_ALPHA-RIBAZOLE PHOSPHATASE"/>
    <property type="match status" value="1"/>
</dbReference>
<organism evidence="3 4">
    <name type="scientific">Bacillus salacetis</name>
    <dbReference type="NCBI Taxonomy" id="2315464"/>
    <lineage>
        <taxon>Bacteria</taxon>
        <taxon>Bacillati</taxon>
        <taxon>Bacillota</taxon>
        <taxon>Bacilli</taxon>
        <taxon>Bacillales</taxon>
        <taxon>Bacillaceae</taxon>
        <taxon>Bacillus</taxon>
    </lineage>
</organism>
<gene>
    <name evidence="3" type="ORF">D3H55_04590</name>
</gene>
<comment type="caution">
    <text evidence="3">The sequence shown here is derived from an EMBL/GenBank/DDBJ whole genome shotgun (WGS) entry which is preliminary data.</text>
</comment>
<dbReference type="Gene3D" id="3.40.50.1240">
    <property type="entry name" value="Phosphoglycerate mutase-like"/>
    <property type="match status" value="1"/>
</dbReference>
<dbReference type="RefSeq" id="WP_119545739.1">
    <property type="nucleotide sequence ID" value="NZ_QXIR01000004.1"/>
</dbReference>
<dbReference type="PANTHER" id="PTHR48100">
    <property type="entry name" value="BROAD-SPECIFICITY PHOSPHATASE YOR283W-RELATED"/>
    <property type="match status" value="1"/>
</dbReference>
<dbReference type="AlphaFoldDB" id="A0A3A1R8P6"/>
<dbReference type="PROSITE" id="PS00175">
    <property type="entry name" value="PG_MUTASE"/>
    <property type="match status" value="1"/>
</dbReference>
<name>A0A3A1R8P6_9BACI</name>
<feature type="binding site" evidence="2">
    <location>
        <begin position="8"/>
        <end position="15"/>
    </location>
    <ligand>
        <name>substrate</name>
    </ligand>
</feature>
<feature type="active site" description="Tele-phosphohistidine intermediate" evidence="1">
    <location>
        <position position="9"/>
    </location>
</feature>
<dbReference type="GO" id="GO:0016791">
    <property type="term" value="F:phosphatase activity"/>
    <property type="evidence" value="ECO:0007669"/>
    <property type="project" value="TreeGrafter"/>
</dbReference>
<keyword evidence="4" id="KW-1185">Reference proteome</keyword>
<evidence type="ECO:0000313" key="4">
    <source>
        <dbReference type="Proteomes" id="UP000265801"/>
    </source>
</evidence>
<dbReference type="CDD" id="cd07067">
    <property type="entry name" value="HP_PGM_like"/>
    <property type="match status" value="1"/>
</dbReference>
<dbReference type="InterPro" id="IPR001345">
    <property type="entry name" value="PG/BPGM_mutase_AS"/>
</dbReference>
<dbReference type="InterPro" id="IPR013078">
    <property type="entry name" value="His_Pase_superF_clade-1"/>
</dbReference>
<feature type="binding site" evidence="2">
    <location>
        <position position="58"/>
    </location>
    <ligand>
        <name>substrate</name>
    </ligand>
</feature>
<dbReference type="InterPro" id="IPR050275">
    <property type="entry name" value="PGM_Phosphatase"/>
</dbReference>
<sequence>MTKICIVRHGQTDWNKERRLQGTTDIELNQTGVIQAGQARDYLKGGDWEAIVTSPLKRAKRTAEIINEKLNLPMAVMGEFAERHFGEAEGMLIAESREKYPDGGSPGQESRQEVAARALKGIEEIQQKFPDKNVLLVAHGALIGILLAHLSPKQFVYGETHLVNACINTIHFQENKWNLKEFNQTSHLSIE</sequence>
<dbReference type="EMBL" id="QXIR01000004">
    <property type="protein sequence ID" value="RIW37320.1"/>
    <property type="molecule type" value="Genomic_DNA"/>
</dbReference>